<dbReference type="InterPro" id="IPR002397">
    <property type="entry name" value="Cyt_P450_B"/>
</dbReference>
<comment type="similarity">
    <text evidence="1 2">Belongs to the cytochrome P450 family.</text>
</comment>
<dbReference type="Gene3D" id="1.10.630.10">
    <property type="entry name" value="Cytochrome P450"/>
    <property type="match status" value="1"/>
</dbReference>
<dbReference type="PANTHER" id="PTHR46696:SF1">
    <property type="entry name" value="CYTOCHROME P450 YJIB-RELATED"/>
    <property type="match status" value="1"/>
</dbReference>
<sequence>MELLPVARKHPFDPPAALRQMAADGPLHPLAFPDGHVGWVVTRMSTARAVLSDARFSARQELRHMPYPHPLGQESPAPAIPGWFLRMDPPLHTHYRRLLTGQFTVRRINRLIPRVEQITGDHLDAMERAGSPADLVQDFALPIPSLVICELLGVPYREREEFQHTTSMALRLDADKQDVIAALTDLHDFFVRLVATKRDEPGDDLLSGLIAGGELTDEELQAIGMLLLMAGHETTANMLALGSWTLLRHPEQLAALRADPGLIDDAVEELLRYLSIIQFGAQRAALEDVWLDGTLIQAGQTVVISIPAANRDGTKFTDPDTLDFARDAAGHLAFGHGVHQCLGQQLARIEMRVAYSALFRRFPGLRLAVPDEEIPLRTDMAIYGVHRLPVAF</sequence>
<organism evidence="3 4">
    <name type="scientific">Nonomuraea helvata</name>
    <dbReference type="NCBI Taxonomy" id="37484"/>
    <lineage>
        <taxon>Bacteria</taxon>
        <taxon>Bacillati</taxon>
        <taxon>Actinomycetota</taxon>
        <taxon>Actinomycetes</taxon>
        <taxon>Streptosporangiales</taxon>
        <taxon>Streptosporangiaceae</taxon>
        <taxon>Nonomuraea</taxon>
    </lineage>
</organism>
<accession>A0ABV5S734</accession>
<evidence type="ECO:0000313" key="3">
    <source>
        <dbReference type="EMBL" id="MFB9627487.1"/>
    </source>
</evidence>
<dbReference type="CDD" id="cd11030">
    <property type="entry name" value="CYP105-like"/>
    <property type="match status" value="1"/>
</dbReference>
<dbReference type="PROSITE" id="PS00086">
    <property type="entry name" value="CYTOCHROME_P450"/>
    <property type="match status" value="1"/>
</dbReference>
<name>A0ABV5S734_9ACTN</name>
<dbReference type="EC" id="1.14.-.-" evidence="3"/>
<dbReference type="RefSeq" id="WP_344987422.1">
    <property type="nucleotide sequence ID" value="NZ_BAAAXV010000001.1"/>
</dbReference>
<dbReference type="EMBL" id="JBHMBW010000033">
    <property type="protein sequence ID" value="MFB9627487.1"/>
    <property type="molecule type" value="Genomic_DNA"/>
</dbReference>
<keyword evidence="2 3" id="KW-0560">Oxidoreductase</keyword>
<dbReference type="Proteomes" id="UP001589532">
    <property type="component" value="Unassembled WGS sequence"/>
</dbReference>
<keyword evidence="2" id="KW-0349">Heme</keyword>
<protein>
    <submittedName>
        <fullName evidence="3">Cytochrome P450</fullName>
        <ecNumber evidence="3">1.14.-.-</ecNumber>
    </submittedName>
</protein>
<dbReference type="Pfam" id="PF00067">
    <property type="entry name" value="p450"/>
    <property type="match status" value="1"/>
</dbReference>
<keyword evidence="2" id="KW-0503">Monooxygenase</keyword>
<evidence type="ECO:0000256" key="2">
    <source>
        <dbReference type="RuleBase" id="RU000461"/>
    </source>
</evidence>
<proteinExistence type="inferred from homology"/>
<gene>
    <name evidence="3" type="ORF">ACFFSA_30780</name>
</gene>
<evidence type="ECO:0000256" key="1">
    <source>
        <dbReference type="ARBA" id="ARBA00010617"/>
    </source>
</evidence>
<keyword evidence="4" id="KW-1185">Reference proteome</keyword>
<keyword evidence="2" id="KW-0479">Metal-binding</keyword>
<dbReference type="GO" id="GO:0016491">
    <property type="term" value="F:oxidoreductase activity"/>
    <property type="evidence" value="ECO:0007669"/>
    <property type="project" value="UniProtKB-KW"/>
</dbReference>
<dbReference type="InterPro" id="IPR017972">
    <property type="entry name" value="Cyt_P450_CS"/>
</dbReference>
<dbReference type="PRINTS" id="PR00385">
    <property type="entry name" value="P450"/>
</dbReference>
<dbReference type="PRINTS" id="PR00359">
    <property type="entry name" value="BP450"/>
</dbReference>
<dbReference type="PANTHER" id="PTHR46696">
    <property type="entry name" value="P450, PUTATIVE (EUROFUNG)-RELATED"/>
    <property type="match status" value="1"/>
</dbReference>
<keyword evidence="2" id="KW-0408">Iron</keyword>
<comment type="caution">
    <text evidence="3">The sequence shown here is derived from an EMBL/GenBank/DDBJ whole genome shotgun (WGS) entry which is preliminary data.</text>
</comment>
<dbReference type="SUPFAM" id="SSF48264">
    <property type="entry name" value="Cytochrome P450"/>
    <property type="match status" value="1"/>
</dbReference>
<evidence type="ECO:0000313" key="4">
    <source>
        <dbReference type="Proteomes" id="UP001589532"/>
    </source>
</evidence>
<dbReference type="InterPro" id="IPR001128">
    <property type="entry name" value="Cyt_P450"/>
</dbReference>
<reference evidence="3 4" key="1">
    <citation type="submission" date="2024-09" db="EMBL/GenBank/DDBJ databases">
        <authorList>
            <person name="Sun Q."/>
            <person name="Mori K."/>
        </authorList>
    </citation>
    <scope>NUCLEOTIDE SEQUENCE [LARGE SCALE GENOMIC DNA]</scope>
    <source>
        <strain evidence="3 4">JCM 3143</strain>
    </source>
</reference>
<dbReference type="InterPro" id="IPR036396">
    <property type="entry name" value="Cyt_P450_sf"/>
</dbReference>